<dbReference type="EMBL" id="BDIP01004920">
    <property type="protein sequence ID" value="GIQ89323.1"/>
    <property type="molecule type" value="Genomic_DNA"/>
</dbReference>
<evidence type="ECO:0000313" key="3">
    <source>
        <dbReference type="Proteomes" id="UP000265618"/>
    </source>
</evidence>
<keyword evidence="3" id="KW-1185">Reference proteome</keyword>
<feature type="compositionally biased region" description="Basic residues" evidence="1">
    <location>
        <begin position="246"/>
        <end position="258"/>
    </location>
</feature>
<dbReference type="AlphaFoldDB" id="A0A9K3GNH2"/>
<evidence type="ECO:0000256" key="1">
    <source>
        <dbReference type="SAM" id="MobiDB-lite"/>
    </source>
</evidence>
<name>A0A9K3GNH2_9EUKA</name>
<sequence>MDVCERPSDIPFSPQGVGLAETVAKAQCTYSSAIIDAISTLEDGVDTLTDLDEKSILEGLVVLAWTVWQDYWTGVHMLVDMLWETARLETLSLGPATLKCLTEMAAKTKWPNCPSLGPVTVGSAAQRILAAHNDATPVPDGVPARRQPRAGLVSDPSGVLVGTGREGEAPEPSPVARLIANTESYMDAKQHTKQGGAGGLNHMDMDSVWEGMGGPVGEGDTEGTAPVAGTRKQRRKAQRNSDKAAGKKKKKRDRSKRR</sequence>
<comment type="caution">
    <text evidence="2">The sequence shown here is derived from an EMBL/GenBank/DDBJ whole genome shotgun (WGS) entry which is preliminary data.</text>
</comment>
<accession>A0A9K3GNH2</accession>
<evidence type="ECO:0000313" key="2">
    <source>
        <dbReference type="EMBL" id="GIQ89323.1"/>
    </source>
</evidence>
<proteinExistence type="predicted"/>
<dbReference type="Proteomes" id="UP000265618">
    <property type="component" value="Unassembled WGS sequence"/>
</dbReference>
<feature type="region of interest" description="Disordered" evidence="1">
    <location>
        <begin position="134"/>
        <end position="172"/>
    </location>
</feature>
<protein>
    <submittedName>
        <fullName evidence="2">Uncharacterized protein</fullName>
    </submittedName>
</protein>
<organism evidence="2 3">
    <name type="scientific">Kipferlia bialata</name>
    <dbReference type="NCBI Taxonomy" id="797122"/>
    <lineage>
        <taxon>Eukaryota</taxon>
        <taxon>Metamonada</taxon>
        <taxon>Carpediemonas-like organisms</taxon>
        <taxon>Kipferlia</taxon>
    </lineage>
</organism>
<reference evidence="2 3" key="1">
    <citation type="journal article" date="2018" name="PLoS ONE">
        <title>The draft genome of Kipferlia bialata reveals reductive genome evolution in fornicate parasites.</title>
        <authorList>
            <person name="Tanifuji G."/>
            <person name="Takabayashi S."/>
            <person name="Kume K."/>
            <person name="Takagi M."/>
            <person name="Nakayama T."/>
            <person name="Kamikawa R."/>
            <person name="Inagaki Y."/>
            <person name="Hashimoto T."/>
        </authorList>
    </citation>
    <scope>NUCLEOTIDE SEQUENCE [LARGE SCALE GENOMIC DNA]</scope>
    <source>
        <strain evidence="2">NY0173</strain>
    </source>
</reference>
<feature type="region of interest" description="Disordered" evidence="1">
    <location>
        <begin position="190"/>
        <end position="258"/>
    </location>
</feature>
<gene>
    <name evidence="2" type="ORF">KIPB_011759</name>
</gene>